<evidence type="ECO:0000256" key="5">
    <source>
        <dbReference type="SAM" id="MobiDB-lite"/>
    </source>
</evidence>
<dbReference type="InterPro" id="IPR000620">
    <property type="entry name" value="EamA_dom"/>
</dbReference>
<evidence type="ECO:0000313" key="9">
    <source>
        <dbReference type="Proteomes" id="UP001049176"/>
    </source>
</evidence>
<feature type="transmembrane region" description="Helical" evidence="6">
    <location>
        <begin position="120"/>
        <end position="140"/>
    </location>
</feature>
<evidence type="ECO:0000256" key="6">
    <source>
        <dbReference type="SAM" id="Phobius"/>
    </source>
</evidence>
<gene>
    <name evidence="8" type="ORF">E1B28_007410</name>
</gene>
<keyword evidence="4 6" id="KW-0472">Membrane</keyword>
<accession>A0A9P7S1K6</accession>
<dbReference type="RefSeq" id="XP_043010231.1">
    <property type="nucleotide sequence ID" value="XM_043152145.1"/>
</dbReference>
<evidence type="ECO:0000256" key="3">
    <source>
        <dbReference type="ARBA" id="ARBA00022989"/>
    </source>
</evidence>
<comment type="caution">
    <text evidence="8">The sequence shown here is derived from an EMBL/GenBank/DDBJ whole genome shotgun (WGS) entry which is preliminary data.</text>
</comment>
<dbReference type="PANTHER" id="PTHR22911">
    <property type="entry name" value="ACYL-MALONYL CONDENSING ENZYME-RELATED"/>
    <property type="match status" value="1"/>
</dbReference>
<feature type="transmembrane region" description="Helical" evidence="6">
    <location>
        <begin position="322"/>
        <end position="339"/>
    </location>
</feature>
<dbReference type="GO" id="GO:0016020">
    <property type="term" value="C:membrane"/>
    <property type="evidence" value="ECO:0007669"/>
    <property type="project" value="UniProtKB-SubCell"/>
</dbReference>
<feature type="domain" description="EamA" evidence="7">
    <location>
        <begin position="56"/>
        <end position="193"/>
    </location>
</feature>
<dbReference type="InterPro" id="IPR037185">
    <property type="entry name" value="EmrE-like"/>
</dbReference>
<name>A0A9P7S1K6_9AGAR</name>
<feature type="transmembrane region" description="Helical" evidence="6">
    <location>
        <begin position="227"/>
        <end position="250"/>
    </location>
</feature>
<feature type="compositionally biased region" description="Polar residues" evidence="5">
    <location>
        <begin position="404"/>
        <end position="418"/>
    </location>
</feature>
<evidence type="ECO:0000256" key="2">
    <source>
        <dbReference type="ARBA" id="ARBA00022692"/>
    </source>
</evidence>
<organism evidence="8 9">
    <name type="scientific">Marasmius oreades</name>
    <name type="common">fairy-ring Marasmius</name>
    <dbReference type="NCBI Taxonomy" id="181124"/>
    <lineage>
        <taxon>Eukaryota</taxon>
        <taxon>Fungi</taxon>
        <taxon>Dikarya</taxon>
        <taxon>Basidiomycota</taxon>
        <taxon>Agaricomycotina</taxon>
        <taxon>Agaricomycetes</taxon>
        <taxon>Agaricomycetidae</taxon>
        <taxon>Agaricales</taxon>
        <taxon>Marasmiineae</taxon>
        <taxon>Marasmiaceae</taxon>
        <taxon>Marasmius</taxon>
    </lineage>
</organism>
<dbReference type="PANTHER" id="PTHR22911:SF6">
    <property type="entry name" value="SOLUTE CARRIER FAMILY 35 MEMBER G1"/>
    <property type="match status" value="1"/>
</dbReference>
<dbReference type="GeneID" id="66076486"/>
<keyword evidence="2 6" id="KW-0812">Transmembrane</keyword>
<feature type="transmembrane region" description="Helical" evidence="6">
    <location>
        <begin position="345"/>
        <end position="363"/>
    </location>
</feature>
<sequence length="418" mass="45463">MNQNGYIPLSTTEDSHITEPITRSASGELCSRVRASVESKRASVVTFVRNFFHNNYGLILVIGAEGCISMTNVGVKKLNSIDLPVPVFELIVIRMTFTWIFSVGLMFYQRVENPFIGPKGVRSLLLLRGLSGFFGVFGIYQALEWISLSDATVLTFLAPLCTAISGSIFLNETFSRSQAVAGLTSLFGVVLIARPVSIFGRGGHVPEAIGSIRSESNSETGNPEHRLLAVGISLIGVMGTTIAFTCLRAIGKRAHALHSLVSFSFQSAIVASIGMIVTKTPFVLPIGLVWYMFLLVIGVFGFLAQMLLTIGFQYEQAGRATTAVYTQIVWATVFERIWFHTSPSLLSIIGTLIIIGSALYVALNKKREGNEDNTTITLERLGDGINLEEGLSDDSRRAEGTKPSLANQNPEQKVQSDP</sequence>
<evidence type="ECO:0000256" key="4">
    <source>
        <dbReference type="ARBA" id="ARBA00023136"/>
    </source>
</evidence>
<feature type="transmembrane region" description="Helical" evidence="6">
    <location>
        <begin position="152"/>
        <end position="170"/>
    </location>
</feature>
<feature type="transmembrane region" description="Helical" evidence="6">
    <location>
        <begin position="87"/>
        <end position="108"/>
    </location>
</feature>
<keyword evidence="3 6" id="KW-1133">Transmembrane helix</keyword>
<dbReference type="Proteomes" id="UP001049176">
    <property type="component" value="Chromosome 4"/>
</dbReference>
<dbReference type="KEGG" id="more:E1B28_007410"/>
<evidence type="ECO:0000259" key="7">
    <source>
        <dbReference type="Pfam" id="PF00892"/>
    </source>
</evidence>
<evidence type="ECO:0000313" key="8">
    <source>
        <dbReference type="EMBL" id="KAG7093761.1"/>
    </source>
</evidence>
<feature type="domain" description="EamA" evidence="7">
    <location>
        <begin position="234"/>
        <end position="361"/>
    </location>
</feature>
<keyword evidence="9" id="KW-1185">Reference proteome</keyword>
<evidence type="ECO:0000256" key="1">
    <source>
        <dbReference type="ARBA" id="ARBA00004141"/>
    </source>
</evidence>
<dbReference type="OrthoDB" id="306876at2759"/>
<feature type="transmembrane region" description="Helical" evidence="6">
    <location>
        <begin position="257"/>
        <end position="277"/>
    </location>
</feature>
<feature type="region of interest" description="Disordered" evidence="5">
    <location>
        <begin position="387"/>
        <end position="418"/>
    </location>
</feature>
<dbReference type="EMBL" id="CM032184">
    <property type="protein sequence ID" value="KAG7093761.1"/>
    <property type="molecule type" value="Genomic_DNA"/>
</dbReference>
<feature type="transmembrane region" description="Helical" evidence="6">
    <location>
        <begin position="289"/>
        <end position="310"/>
    </location>
</feature>
<reference evidence="8" key="1">
    <citation type="journal article" date="2021" name="Genome Biol. Evol.">
        <title>The assembled and annotated genome of the fairy-ring fungus Marasmius oreades.</title>
        <authorList>
            <person name="Hiltunen M."/>
            <person name="Ament-Velasquez S.L."/>
            <person name="Johannesson H."/>
        </authorList>
    </citation>
    <scope>NUCLEOTIDE SEQUENCE</scope>
    <source>
        <strain evidence="8">03SP1</strain>
    </source>
</reference>
<dbReference type="SUPFAM" id="SSF103481">
    <property type="entry name" value="Multidrug resistance efflux transporter EmrE"/>
    <property type="match status" value="2"/>
</dbReference>
<feature type="transmembrane region" description="Helical" evidence="6">
    <location>
        <begin position="179"/>
        <end position="197"/>
    </location>
</feature>
<proteinExistence type="predicted"/>
<protein>
    <recommendedName>
        <fullName evidence="7">EamA domain-containing protein</fullName>
    </recommendedName>
</protein>
<comment type="subcellular location">
    <subcellularLocation>
        <location evidence="1">Membrane</location>
        <topology evidence="1">Multi-pass membrane protein</topology>
    </subcellularLocation>
</comment>
<dbReference type="Pfam" id="PF00892">
    <property type="entry name" value="EamA"/>
    <property type="match status" value="2"/>
</dbReference>
<feature type="transmembrane region" description="Helical" evidence="6">
    <location>
        <begin position="56"/>
        <end position="75"/>
    </location>
</feature>
<dbReference type="AlphaFoldDB" id="A0A9P7S1K6"/>